<gene>
    <name evidence="1" type="ORF">MNBD_GAMMA24-323</name>
</gene>
<dbReference type="EMBL" id="UOFZ01000010">
    <property type="protein sequence ID" value="VAX12100.1"/>
    <property type="molecule type" value="Genomic_DNA"/>
</dbReference>
<accession>A0A3B1BND1</accession>
<dbReference type="InterPro" id="IPR021482">
    <property type="entry name" value="DUF3135"/>
</dbReference>
<reference evidence="1" key="1">
    <citation type="submission" date="2018-06" db="EMBL/GenBank/DDBJ databases">
        <authorList>
            <person name="Zhirakovskaya E."/>
        </authorList>
    </citation>
    <scope>NUCLEOTIDE SEQUENCE</scope>
</reference>
<dbReference type="Pfam" id="PF11333">
    <property type="entry name" value="DUF3135"/>
    <property type="match status" value="1"/>
</dbReference>
<name>A0A3B1BND1_9ZZZZ</name>
<protein>
    <recommendedName>
        <fullName evidence="2">DUF3135 domain-containing protein</fullName>
    </recommendedName>
</protein>
<proteinExistence type="predicted"/>
<dbReference type="AlphaFoldDB" id="A0A3B1BND1"/>
<sequence length="121" mass="13917">MSKTQLQLEDAFGNIDFDHWSEIARTDPETFEAMRTKIIRSCIDSAPQDQQQRMRGLQWQVDCLRAQSRNPLSACLKISRMMWDTLQKLGDVSRDLTRPEQAETKSKSTAATILPFSLVKK</sequence>
<organism evidence="1">
    <name type="scientific">hydrothermal vent metagenome</name>
    <dbReference type="NCBI Taxonomy" id="652676"/>
    <lineage>
        <taxon>unclassified sequences</taxon>
        <taxon>metagenomes</taxon>
        <taxon>ecological metagenomes</taxon>
    </lineage>
</organism>
<evidence type="ECO:0000313" key="1">
    <source>
        <dbReference type="EMBL" id="VAX12100.1"/>
    </source>
</evidence>
<evidence type="ECO:0008006" key="2">
    <source>
        <dbReference type="Google" id="ProtNLM"/>
    </source>
</evidence>